<dbReference type="PANTHER" id="PTHR47893:SF1">
    <property type="entry name" value="REGULATORY PROTEIN PCHR"/>
    <property type="match status" value="1"/>
</dbReference>
<reference evidence="5" key="1">
    <citation type="submission" date="2021-07" db="EMBL/GenBank/DDBJ databases">
        <title>Shinella sp. nov., a novel member of the genus Shinella from water.</title>
        <authorList>
            <person name="Deng Y."/>
        </authorList>
    </citation>
    <scope>NUCLEOTIDE SEQUENCE</scope>
    <source>
        <strain evidence="5">CPCC 100929</strain>
    </source>
</reference>
<evidence type="ECO:0000259" key="4">
    <source>
        <dbReference type="PROSITE" id="PS01124"/>
    </source>
</evidence>
<dbReference type="SMART" id="SM00342">
    <property type="entry name" value="HTH_ARAC"/>
    <property type="match status" value="1"/>
</dbReference>
<dbReference type="PROSITE" id="PS01124">
    <property type="entry name" value="HTH_ARAC_FAMILY_2"/>
    <property type="match status" value="1"/>
</dbReference>
<dbReference type="InterPro" id="IPR020449">
    <property type="entry name" value="Tscrpt_reg_AraC-type_HTH"/>
</dbReference>
<organism evidence="5 6">
    <name type="scientific">Shinella lacus</name>
    <dbReference type="NCBI Taxonomy" id="2654216"/>
    <lineage>
        <taxon>Bacteria</taxon>
        <taxon>Pseudomonadati</taxon>
        <taxon>Pseudomonadota</taxon>
        <taxon>Alphaproteobacteria</taxon>
        <taxon>Hyphomicrobiales</taxon>
        <taxon>Rhizobiaceae</taxon>
        <taxon>Shinella</taxon>
    </lineage>
</organism>
<sequence>MIENDATARNRGLFRASFAGPEGTTVAAFRNLLTADVHRKIDTRLGLFYARADLDPGEGRGSWRFLSPGDGLFAVMTDCEYFTVRHERVVADGLLEFHILLEGPVELSLPQADDAKAPANVSLMVCQQAAGMAYDVVCQPGTYKMVSIYAQPALLRESFGIDAQESRMRQLFAPDEGTMAMMERQIDPDFLRRLRDLFEIDFQGPRELPRALACILELVVLSVDALERGGKAEEQSVVFTARELAMFERAREVLATDFSESQTIPRLARKLGTNTTKLKSGFRLLYGTTIFAYRNRHRMDRAMELLAEDETSIAAVASAVGFRHQASFTSAFRGHFGVTPNQARQKLARAGKT</sequence>
<name>A0ABT1RHJ1_9HYPH</name>
<dbReference type="PANTHER" id="PTHR47893">
    <property type="entry name" value="REGULATORY PROTEIN PCHR"/>
    <property type="match status" value="1"/>
</dbReference>
<gene>
    <name evidence="5" type="ORF">GB927_031840</name>
</gene>
<dbReference type="SUPFAM" id="SSF46689">
    <property type="entry name" value="Homeodomain-like"/>
    <property type="match status" value="1"/>
</dbReference>
<keyword evidence="1" id="KW-0805">Transcription regulation</keyword>
<accession>A0ABT1RHJ1</accession>
<dbReference type="EMBL" id="WHSB02000022">
    <property type="protein sequence ID" value="MCQ4634664.1"/>
    <property type="molecule type" value="Genomic_DNA"/>
</dbReference>
<evidence type="ECO:0000256" key="1">
    <source>
        <dbReference type="ARBA" id="ARBA00023015"/>
    </source>
</evidence>
<keyword evidence="6" id="KW-1185">Reference proteome</keyword>
<dbReference type="Proteomes" id="UP000996601">
    <property type="component" value="Unassembled WGS sequence"/>
</dbReference>
<keyword evidence="3" id="KW-0804">Transcription</keyword>
<dbReference type="InterPro" id="IPR009057">
    <property type="entry name" value="Homeodomain-like_sf"/>
</dbReference>
<dbReference type="Pfam" id="PF12833">
    <property type="entry name" value="HTH_18"/>
    <property type="match status" value="1"/>
</dbReference>
<protein>
    <submittedName>
        <fullName evidence="5">AraC family transcriptional regulator</fullName>
    </submittedName>
</protein>
<evidence type="ECO:0000256" key="2">
    <source>
        <dbReference type="ARBA" id="ARBA00023125"/>
    </source>
</evidence>
<evidence type="ECO:0000256" key="3">
    <source>
        <dbReference type="ARBA" id="ARBA00023163"/>
    </source>
</evidence>
<dbReference type="InterPro" id="IPR018060">
    <property type="entry name" value="HTH_AraC"/>
</dbReference>
<dbReference type="InterPro" id="IPR053142">
    <property type="entry name" value="PchR_regulatory_protein"/>
</dbReference>
<dbReference type="Gene3D" id="1.10.10.60">
    <property type="entry name" value="Homeodomain-like"/>
    <property type="match status" value="1"/>
</dbReference>
<evidence type="ECO:0000313" key="6">
    <source>
        <dbReference type="Proteomes" id="UP000996601"/>
    </source>
</evidence>
<evidence type="ECO:0000313" key="5">
    <source>
        <dbReference type="EMBL" id="MCQ4634664.1"/>
    </source>
</evidence>
<dbReference type="PRINTS" id="PR00032">
    <property type="entry name" value="HTHARAC"/>
</dbReference>
<feature type="domain" description="HTH araC/xylS-type" evidence="4">
    <location>
        <begin position="248"/>
        <end position="346"/>
    </location>
</feature>
<comment type="caution">
    <text evidence="5">The sequence shown here is derived from an EMBL/GenBank/DDBJ whole genome shotgun (WGS) entry which is preliminary data.</text>
</comment>
<proteinExistence type="predicted"/>
<keyword evidence="2" id="KW-0238">DNA-binding</keyword>